<evidence type="ECO:0000256" key="2">
    <source>
        <dbReference type="ARBA" id="ARBA00023015"/>
    </source>
</evidence>
<proteinExistence type="predicted"/>
<dbReference type="PANTHER" id="PTHR30146:SF45">
    <property type="entry name" value="CATABOLITE REPRESSOR_ACTIVATOR"/>
    <property type="match status" value="1"/>
</dbReference>
<dbReference type="RefSeq" id="WP_173533340.1">
    <property type="nucleotide sequence ID" value="NZ_CP054143.1"/>
</dbReference>
<dbReference type="AlphaFoldDB" id="A0A6M8SYH4"/>
<keyword evidence="3 6" id="KW-0238">DNA-binding</keyword>
<dbReference type="SUPFAM" id="SSF53822">
    <property type="entry name" value="Periplasmic binding protein-like I"/>
    <property type="match status" value="1"/>
</dbReference>
<dbReference type="InterPro" id="IPR001761">
    <property type="entry name" value="Peripla_BP/Lac1_sug-bd_dom"/>
</dbReference>
<dbReference type="SUPFAM" id="SSF47413">
    <property type="entry name" value="lambda repressor-like DNA-binding domains"/>
    <property type="match status" value="1"/>
</dbReference>
<dbReference type="Gene3D" id="3.40.50.2300">
    <property type="match status" value="2"/>
</dbReference>
<dbReference type="InterPro" id="IPR000843">
    <property type="entry name" value="HTH_LacI"/>
</dbReference>
<dbReference type="PROSITE" id="PS50932">
    <property type="entry name" value="HTH_LACI_2"/>
    <property type="match status" value="1"/>
</dbReference>
<dbReference type="InterPro" id="IPR010982">
    <property type="entry name" value="Lambda_DNA-bd_dom_sf"/>
</dbReference>
<dbReference type="PANTHER" id="PTHR30146">
    <property type="entry name" value="LACI-RELATED TRANSCRIPTIONAL REPRESSOR"/>
    <property type="match status" value="1"/>
</dbReference>
<evidence type="ECO:0000256" key="4">
    <source>
        <dbReference type="ARBA" id="ARBA00023163"/>
    </source>
</evidence>
<reference evidence="6 7" key="1">
    <citation type="submission" date="2020-05" db="EMBL/GenBank/DDBJ databases">
        <title>Complete genome sequence of Deefgea sp. D17.</title>
        <authorList>
            <person name="Bae J.-W."/>
            <person name="Han J.E."/>
        </authorList>
    </citation>
    <scope>NUCLEOTIDE SEQUENCE [LARGE SCALE GENOMIC DNA]</scope>
    <source>
        <strain evidence="6 7">D17</strain>
    </source>
</reference>
<dbReference type="InterPro" id="IPR028082">
    <property type="entry name" value="Peripla_BP_I"/>
</dbReference>
<evidence type="ECO:0000313" key="7">
    <source>
        <dbReference type="Proteomes" id="UP000504844"/>
    </source>
</evidence>
<keyword evidence="4" id="KW-0804">Transcription</keyword>
<dbReference type="EMBL" id="CP054143">
    <property type="protein sequence ID" value="QKJ66837.1"/>
    <property type="molecule type" value="Genomic_DNA"/>
</dbReference>
<evidence type="ECO:0000256" key="1">
    <source>
        <dbReference type="ARBA" id="ARBA00022491"/>
    </source>
</evidence>
<evidence type="ECO:0000313" key="6">
    <source>
        <dbReference type="EMBL" id="QKJ66837.1"/>
    </source>
</evidence>
<dbReference type="CDD" id="cd01392">
    <property type="entry name" value="HTH_LacI"/>
    <property type="match status" value="1"/>
</dbReference>
<dbReference type="Proteomes" id="UP000504844">
    <property type="component" value="Chromosome"/>
</dbReference>
<organism evidence="6 7">
    <name type="scientific">Deefgea piscis</name>
    <dbReference type="NCBI Taxonomy" id="2739061"/>
    <lineage>
        <taxon>Bacteria</taxon>
        <taxon>Pseudomonadati</taxon>
        <taxon>Pseudomonadota</taxon>
        <taxon>Betaproteobacteria</taxon>
        <taxon>Neisseriales</taxon>
        <taxon>Chitinibacteraceae</taxon>
        <taxon>Deefgea</taxon>
    </lineage>
</organism>
<dbReference type="PROSITE" id="PS00356">
    <property type="entry name" value="HTH_LACI_1"/>
    <property type="match status" value="1"/>
</dbReference>
<dbReference type="GO" id="GO:0000976">
    <property type="term" value="F:transcription cis-regulatory region binding"/>
    <property type="evidence" value="ECO:0007669"/>
    <property type="project" value="TreeGrafter"/>
</dbReference>
<dbReference type="SMART" id="SM00354">
    <property type="entry name" value="HTH_LACI"/>
    <property type="match status" value="1"/>
</dbReference>
<dbReference type="KEGG" id="dee:HQN60_09060"/>
<dbReference type="Gene3D" id="1.10.260.40">
    <property type="entry name" value="lambda repressor-like DNA-binding domains"/>
    <property type="match status" value="1"/>
</dbReference>
<gene>
    <name evidence="6" type="ORF">HQN60_09060</name>
</gene>
<name>A0A6M8SYH4_9NEIS</name>
<feature type="domain" description="HTH lacI-type" evidence="5">
    <location>
        <begin position="7"/>
        <end position="64"/>
    </location>
</feature>
<dbReference type="Pfam" id="PF00532">
    <property type="entry name" value="Peripla_BP_1"/>
    <property type="match status" value="1"/>
</dbReference>
<keyword evidence="7" id="KW-1185">Reference proteome</keyword>
<evidence type="ECO:0000256" key="3">
    <source>
        <dbReference type="ARBA" id="ARBA00023125"/>
    </source>
</evidence>
<protein>
    <submittedName>
        <fullName evidence="6">LacI family DNA-binding transcriptional regulator</fullName>
    </submittedName>
</protein>
<dbReference type="Pfam" id="PF00356">
    <property type="entry name" value="LacI"/>
    <property type="match status" value="1"/>
</dbReference>
<evidence type="ECO:0000259" key="5">
    <source>
        <dbReference type="PROSITE" id="PS50932"/>
    </source>
</evidence>
<accession>A0A6M8SYH4</accession>
<keyword evidence="1" id="KW-0678">Repressor</keyword>
<sequence>MTAFQRLTMADIAQLAGVSKTTASMVLNGQAEQYRIAASTVARVRQVAAEHHFQPSASARLLRSRRSGTLGLVVPELTNFAHALLAQALEPLCRDAGFQLFVVSSNDQADMETKAVEQLLARQVDGLMLVPCTNNAKLYAKWAKRLPLVLVDRRVIDSNLPFVVSNAEEQVFTLIEHTLAQGVTEIAYFGGQMLLSPSIDRLAGYQRAWQTRQLALNPALIWQRDYQNQSGYAMMSECYTLLGRYPEAIFTASISLLEGVLAFMNEHNHFNSAPQHLLSFDDHRLLDCMPLPINTVVQDSAQLAAQSLQRILALLAGETVESSWVAAHINWRQKV</sequence>
<dbReference type="GO" id="GO:0003700">
    <property type="term" value="F:DNA-binding transcription factor activity"/>
    <property type="evidence" value="ECO:0007669"/>
    <property type="project" value="TreeGrafter"/>
</dbReference>
<keyword evidence="2" id="KW-0805">Transcription regulation</keyword>